<feature type="compositionally biased region" description="Polar residues" evidence="1">
    <location>
        <begin position="56"/>
        <end position="68"/>
    </location>
</feature>
<evidence type="ECO:0000256" key="1">
    <source>
        <dbReference type="SAM" id="MobiDB-lite"/>
    </source>
</evidence>
<feature type="region of interest" description="Disordered" evidence="1">
    <location>
        <begin position="167"/>
        <end position="223"/>
    </location>
</feature>
<feature type="region of interest" description="Disordered" evidence="1">
    <location>
        <begin position="1"/>
        <end position="27"/>
    </location>
</feature>
<feature type="compositionally biased region" description="Polar residues" evidence="1">
    <location>
        <begin position="210"/>
        <end position="219"/>
    </location>
</feature>
<dbReference type="AlphaFoldDB" id="A0A3S5BWX4"/>
<protein>
    <submittedName>
        <fullName evidence="2">Uncharacterized protein</fullName>
    </submittedName>
</protein>
<reference evidence="2" key="1">
    <citation type="submission" date="2018-11" db="EMBL/GenBank/DDBJ databases">
        <authorList>
            <consortium name="Pathogen Informatics"/>
        </authorList>
    </citation>
    <scope>NUCLEOTIDE SEQUENCE</scope>
</reference>
<evidence type="ECO:0000313" key="3">
    <source>
        <dbReference type="Proteomes" id="UP000784294"/>
    </source>
</evidence>
<organism evidence="2 3">
    <name type="scientific">Protopolystoma xenopodis</name>
    <dbReference type="NCBI Taxonomy" id="117903"/>
    <lineage>
        <taxon>Eukaryota</taxon>
        <taxon>Metazoa</taxon>
        <taxon>Spiralia</taxon>
        <taxon>Lophotrochozoa</taxon>
        <taxon>Platyhelminthes</taxon>
        <taxon>Monogenea</taxon>
        <taxon>Polyopisthocotylea</taxon>
        <taxon>Polystomatidea</taxon>
        <taxon>Polystomatidae</taxon>
        <taxon>Protopolystoma</taxon>
    </lineage>
</organism>
<dbReference type="EMBL" id="CAAALY010055597">
    <property type="protein sequence ID" value="VEL22283.1"/>
    <property type="molecule type" value="Genomic_DNA"/>
</dbReference>
<keyword evidence="3" id="KW-1185">Reference proteome</keyword>
<feature type="region of interest" description="Disordered" evidence="1">
    <location>
        <begin position="370"/>
        <end position="399"/>
    </location>
</feature>
<accession>A0A3S5BWX4</accession>
<proteinExistence type="predicted"/>
<feature type="compositionally biased region" description="Polar residues" evidence="1">
    <location>
        <begin position="167"/>
        <end position="182"/>
    </location>
</feature>
<gene>
    <name evidence="2" type="ORF">PXEA_LOCUS15723</name>
</gene>
<dbReference type="Proteomes" id="UP000784294">
    <property type="component" value="Unassembled WGS sequence"/>
</dbReference>
<name>A0A3S5BWX4_9PLAT</name>
<feature type="region of interest" description="Disordered" evidence="1">
    <location>
        <begin position="56"/>
        <end position="82"/>
    </location>
</feature>
<comment type="caution">
    <text evidence="2">The sequence shown here is derived from an EMBL/GenBank/DDBJ whole genome shotgun (WGS) entry which is preliminary data.</text>
</comment>
<sequence length="399" mass="39875">MPVDLVVEDRESSGSAGSANGSPPPPGCALFSAGSGASGYLTVDPVNGQLLATATSVSPSRPMTSAVASDQHDPADFCSGHNYPNGSVTMATPSVAKPATPATLSPALVAIATNSISDPTPSDSPDIHSHDAMGTSAQSMFVASTTVLSPDKPATSSRPVGMVSSDVITSPTNQSGNSCIPDSSSVSTSSTSSTISSSSFASTASPGHEMTQTEASTCPNPLGRPRMPLQLARLTNSPIAEDTRTSILPSASLSTAYASRRQASALGLSATDRLHCRPLLPSETPAESVRGISSSATKSCSFSFSSVPSSTTSPLSSAASITATSPSIVASAAASLTRIGLGPSPQVEAGIGGSGDSNICTELGCYANTGRTARSGNRDGVQVGDCRSNPSYDVHGSVS</sequence>
<feature type="compositionally biased region" description="Low complexity" evidence="1">
    <location>
        <begin position="183"/>
        <end position="205"/>
    </location>
</feature>
<evidence type="ECO:0000313" key="2">
    <source>
        <dbReference type="EMBL" id="VEL22283.1"/>
    </source>
</evidence>